<reference evidence="1 2" key="1">
    <citation type="submission" date="2020-08" db="EMBL/GenBank/DDBJ databases">
        <title>The Agave Microbiome: Exploring the role of microbial communities in plant adaptations to desert environments.</title>
        <authorList>
            <person name="Partida-Martinez L.P."/>
        </authorList>
    </citation>
    <scope>NUCLEOTIDE SEQUENCE [LARGE SCALE GENOMIC DNA]</scope>
    <source>
        <strain evidence="1 2">AS2.23</strain>
    </source>
</reference>
<gene>
    <name evidence="1" type="ORF">FHR75_000131</name>
</gene>
<dbReference type="AlphaFoldDB" id="A0A7W4XV23"/>
<name>A0A7W4XV23_KINRA</name>
<accession>A0A7W4XV23</accession>
<reference evidence="1 2" key="2">
    <citation type="submission" date="2020-08" db="EMBL/GenBank/DDBJ databases">
        <authorList>
            <person name="Partida-Martinez L."/>
            <person name="Huntemann M."/>
            <person name="Clum A."/>
            <person name="Wang J."/>
            <person name="Palaniappan K."/>
            <person name="Ritter S."/>
            <person name="Chen I.-M."/>
            <person name="Stamatis D."/>
            <person name="Reddy T."/>
            <person name="O'Malley R."/>
            <person name="Daum C."/>
            <person name="Shapiro N."/>
            <person name="Ivanova N."/>
            <person name="Kyrpides N."/>
            <person name="Woyke T."/>
        </authorList>
    </citation>
    <scope>NUCLEOTIDE SEQUENCE [LARGE SCALE GENOMIC DNA]</scope>
    <source>
        <strain evidence="1 2">AS2.23</strain>
    </source>
</reference>
<dbReference type="EMBL" id="JACHVY010000001">
    <property type="protein sequence ID" value="MBB2899343.1"/>
    <property type="molecule type" value="Genomic_DNA"/>
</dbReference>
<sequence>MLARTGSKGGLAEVLLDVKHEVSRARRTLHHLAERRPDTYR</sequence>
<proteinExistence type="predicted"/>
<evidence type="ECO:0000313" key="1">
    <source>
        <dbReference type="EMBL" id="MBB2899343.1"/>
    </source>
</evidence>
<comment type="caution">
    <text evidence="1">The sequence shown here is derived from an EMBL/GenBank/DDBJ whole genome shotgun (WGS) entry which is preliminary data.</text>
</comment>
<organism evidence="1 2">
    <name type="scientific">Kineococcus radiotolerans</name>
    <dbReference type="NCBI Taxonomy" id="131568"/>
    <lineage>
        <taxon>Bacteria</taxon>
        <taxon>Bacillati</taxon>
        <taxon>Actinomycetota</taxon>
        <taxon>Actinomycetes</taxon>
        <taxon>Kineosporiales</taxon>
        <taxon>Kineosporiaceae</taxon>
        <taxon>Kineococcus</taxon>
    </lineage>
</organism>
<evidence type="ECO:0000313" key="2">
    <source>
        <dbReference type="Proteomes" id="UP000533269"/>
    </source>
</evidence>
<protein>
    <submittedName>
        <fullName evidence="1">Uncharacterized protein</fullName>
    </submittedName>
</protein>
<dbReference type="Proteomes" id="UP000533269">
    <property type="component" value="Unassembled WGS sequence"/>
</dbReference>